<comment type="similarity">
    <text evidence="3">Belongs to the thioredoxin family.</text>
</comment>
<evidence type="ECO:0000313" key="7">
    <source>
        <dbReference type="EMBL" id="RXR00350.1"/>
    </source>
</evidence>
<sequence>MRLRFALLLFCLLPLAAFAADAPVEGTDYQVNPQGKRWNAPAGTIEVVEVFGYTCPHCAHFDPLFQAWKAKQPKDVRVSQLPAPFGGYWLPYARAFFAAQQLNLLNRSHEAVFKALHETRELPIQNASALEIGTFYSQYGITAQQFADVMGSASVDKKMAAAGDFAKAAQIEYTPSVVVNGRYTVTPGAGGFEKTLRTVDWLIAREREAARKP</sequence>
<feature type="domain" description="Thioredoxin" evidence="6">
    <location>
        <begin position="9"/>
        <end position="167"/>
    </location>
</feature>
<dbReference type="Gene3D" id="3.40.30.10">
    <property type="entry name" value="Glutaredoxin"/>
    <property type="match status" value="1"/>
</dbReference>
<dbReference type="EMBL" id="SAWZ01000012">
    <property type="protein sequence ID" value="RXR00350.1"/>
    <property type="molecule type" value="Genomic_DNA"/>
</dbReference>
<evidence type="ECO:0000313" key="8">
    <source>
        <dbReference type="Proteomes" id="UP000289784"/>
    </source>
</evidence>
<feature type="chain" id="PRO_5020890981" description="Thiol:disulfide interchange protein" evidence="5">
    <location>
        <begin position="20"/>
        <end position="213"/>
    </location>
</feature>
<comment type="caution">
    <text evidence="7">The sequence shown here is derived from an EMBL/GenBank/DDBJ whole genome shotgun (WGS) entry which is preliminary data.</text>
</comment>
<dbReference type="Pfam" id="PF13462">
    <property type="entry name" value="Thioredoxin_4"/>
    <property type="match status" value="1"/>
</dbReference>
<name>A0A4Q1JTG0_9GAMM</name>
<dbReference type="PANTHER" id="PTHR35891">
    <property type="entry name" value="THIOL:DISULFIDE INTERCHANGE PROTEIN DSBA"/>
    <property type="match status" value="1"/>
</dbReference>
<dbReference type="PROSITE" id="PS00194">
    <property type="entry name" value="THIOREDOXIN_1"/>
    <property type="match status" value="1"/>
</dbReference>
<dbReference type="GO" id="GO:0015036">
    <property type="term" value="F:disulfide oxidoreductase activity"/>
    <property type="evidence" value="ECO:0007669"/>
    <property type="project" value="UniProtKB-ARBA"/>
</dbReference>
<keyword evidence="3" id="KW-1015">Disulfide bond</keyword>
<dbReference type="SUPFAM" id="SSF52833">
    <property type="entry name" value="Thioredoxin-like"/>
    <property type="match status" value="1"/>
</dbReference>
<dbReference type="InterPro" id="IPR050824">
    <property type="entry name" value="Thiol_disulfide_DsbA"/>
</dbReference>
<dbReference type="GO" id="GO:0042597">
    <property type="term" value="C:periplasmic space"/>
    <property type="evidence" value="ECO:0007669"/>
    <property type="project" value="UniProtKB-SubCell"/>
</dbReference>
<proteinExistence type="inferred from homology"/>
<dbReference type="InterPro" id="IPR023205">
    <property type="entry name" value="DsbA/DsbL"/>
</dbReference>
<dbReference type="InterPro" id="IPR012336">
    <property type="entry name" value="Thioredoxin-like_fold"/>
</dbReference>
<dbReference type="InterPro" id="IPR036249">
    <property type="entry name" value="Thioredoxin-like_sf"/>
</dbReference>
<feature type="disulfide bond" description="Redox-active" evidence="4">
    <location>
        <begin position="55"/>
        <end position="58"/>
    </location>
</feature>
<organism evidence="7 8">
    <name type="scientific">Pseudoxanthomonas composti</name>
    <dbReference type="NCBI Taxonomy" id="2137479"/>
    <lineage>
        <taxon>Bacteria</taxon>
        <taxon>Pseudomonadati</taxon>
        <taxon>Pseudomonadota</taxon>
        <taxon>Gammaproteobacteria</taxon>
        <taxon>Lysobacterales</taxon>
        <taxon>Lysobacteraceae</taxon>
        <taxon>Pseudoxanthomonas</taxon>
    </lineage>
</organism>
<reference evidence="7 8" key="1">
    <citation type="submission" date="2019-01" db="EMBL/GenBank/DDBJ databases">
        <title>Pseudoxanthomonas composti sp. nov., isolated from compost.</title>
        <authorList>
            <person name="Yang G."/>
        </authorList>
    </citation>
    <scope>NUCLEOTIDE SEQUENCE [LARGE SCALE GENOMIC DNA]</scope>
    <source>
        <strain evidence="7 8">GSS15</strain>
    </source>
</reference>
<dbReference type="AlphaFoldDB" id="A0A4Q1JTG0"/>
<dbReference type="PIRSF" id="PIRSF001488">
    <property type="entry name" value="Tdi_protein"/>
    <property type="match status" value="1"/>
</dbReference>
<evidence type="ECO:0000259" key="6">
    <source>
        <dbReference type="PROSITE" id="PS51352"/>
    </source>
</evidence>
<dbReference type="InterPro" id="IPR017937">
    <property type="entry name" value="Thioredoxin_CS"/>
</dbReference>
<dbReference type="CDD" id="cd03019">
    <property type="entry name" value="DsbA_DsbA"/>
    <property type="match status" value="1"/>
</dbReference>
<dbReference type="InterPro" id="IPR013766">
    <property type="entry name" value="Thioredoxin_domain"/>
</dbReference>
<comment type="subcellular location">
    <subcellularLocation>
        <location evidence="3">Periplasm</location>
    </subcellularLocation>
</comment>
<dbReference type="RefSeq" id="WP_129472487.1">
    <property type="nucleotide sequence ID" value="NZ_SAWZ01000012.1"/>
</dbReference>
<gene>
    <name evidence="7" type="ORF">EPA99_17245</name>
</gene>
<keyword evidence="2" id="KW-0676">Redox-active center</keyword>
<evidence type="ECO:0000256" key="5">
    <source>
        <dbReference type="SAM" id="SignalP"/>
    </source>
</evidence>
<accession>A0A4Q1JTG0</accession>
<keyword evidence="1 5" id="KW-0732">Signal</keyword>
<protein>
    <recommendedName>
        <fullName evidence="3">Thiol:disulfide interchange protein</fullName>
    </recommendedName>
</protein>
<evidence type="ECO:0000256" key="3">
    <source>
        <dbReference type="PIRNR" id="PIRNR001488"/>
    </source>
</evidence>
<evidence type="ECO:0000256" key="2">
    <source>
        <dbReference type="ARBA" id="ARBA00023284"/>
    </source>
</evidence>
<dbReference type="Proteomes" id="UP000289784">
    <property type="component" value="Unassembled WGS sequence"/>
</dbReference>
<evidence type="ECO:0000256" key="1">
    <source>
        <dbReference type="ARBA" id="ARBA00022729"/>
    </source>
</evidence>
<keyword evidence="8" id="KW-1185">Reference proteome</keyword>
<evidence type="ECO:0000256" key="4">
    <source>
        <dbReference type="PIRSR" id="PIRSR001488-1"/>
    </source>
</evidence>
<feature type="signal peptide" evidence="5">
    <location>
        <begin position="1"/>
        <end position="19"/>
    </location>
</feature>
<dbReference type="OrthoDB" id="9784896at2"/>
<dbReference type="PANTHER" id="PTHR35891:SF2">
    <property type="entry name" value="THIOL:DISULFIDE INTERCHANGE PROTEIN DSBA"/>
    <property type="match status" value="1"/>
</dbReference>
<dbReference type="PROSITE" id="PS51352">
    <property type="entry name" value="THIOREDOXIN_2"/>
    <property type="match status" value="1"/>
</dbReference>
<keyword evidence="3" id="KW-0574">Periplasm</keyword>